<comment type="caution">
    <text evidence="2">The sequence shown here is derived from an EMBL/GenBank/DDBJ whole genome shotgun (WGS) entry which is preliminary data.</text>
</comment>
<sequence length="60" mass="7266">MDMNASYQAFVHELFPNAELIIDRFHIIQLMGRTIEEFEMLQNLPPEELLARRQARFRKF</sequence>
<accession>A0ABR4XPE5</accession>
<proteinExistence type="predicted"/>
<protein>
    <recommendedName>
        <fullName evidence="1">Transposase IS204/IS1001/IS1096/IS1165 DDE domain-containing protein</fullName>
    </recommendedName>
</protein>
<evidence type="ECO:0000313" key="2">
    <source>
        <dbReference type="EMBL" id="KGO22929.1"/>
    </source>
</evidence>
<evidence type="ECO:0000259" key="1">
    <source>
        <dbReference type="Pfam" id="PF01610"/>
    </source>
</evidence>
<feature type="domain" description="Transposase IS204/IS1001/IS1096/IS1165 DDE" evidence="1">
    <location>
        <begin position="1"/>
        <end position="37"/>
    </location>
</feature>
<reference evidence="2 3" key="1">
    <citation type="journal article" date="2014" name="Antonie Van Leeuwenhoek">
        <title>Oenococcus alcoholitolerans sp. nov., a lactic acid bacteria isolated from cachaca and ethanol fermentation processes.</title>
        <authorList>
            <person name="Badotti F."/>
            <person name="Moreira A.P."/>
            <person name="Tonon L.A."/>
            <person name="de Lucena B.T."/>
            <person name="Gomes Fde C."/>
            <person name="Kruger R."/>
            <person name="Thompson C.C."/>
            <person name="de Morais M.A.Jr."/>
            <person name="Rosa C.A."/>
            <person name="Thompson F.L."/>
        </authorList>
    </citation>
    <scope>NUCLEOTIDE SEQUENCE [LARGE SCALE GENOMIC DNA]</scope>
    <source>
        <strain evidence="2 3">UFRJ-M7.2.18</strain>
    </source>
</reference>
<dbReference type="Proteomes" id="UP000030023">
    <property type="component" value="Unassembled WGS sequence"/>
</dbReference>
<organism evidence="2 3">
    <name type="scientific">Oenococcus alcoholitolerans</name>
    <dbReference type="NCBI Taxonomy" id="931074"/>
    <lineage>
        <taxon>Bacteria</taxon>
        <taxon>Bacillati</taxon>
        <taxon>Bacillota</taxon>
        <taxon>Bacilli</taxon>
        <taxon>Lactobacillales</taxon>
        <taxon>Lactobacillaceae</taxon>
        <taxon>Oenococcus</taxon>
    </lineage>
</organism>
<keyword evidence="3" id="KW-1185">Reference proteome</keyword>
<dbReference type="InterPro" id="IPR002560">
    <property type="entry name" value="Transposase_DDE"/>
</dbReference>
<dbReference type="Pfam" id="PF01610">
    <property type="entry name" value="DDE_Tnp_ISL3"/>
    <property type="match status" value="1"/>
</dbReference>
<gene>
    <name evidence="2" type="ORF">Q757_08830</name>
</gene>
<evidence type="ECO:0000313" key="3">
    <source>
        <dbReference type="Proteomes" id="UP000030023"/>
    </source>
</evidence>
<dbReference type="EMBL" id="AXCV01000511">
    <property type="protein sequence ID" value="KGO22929.1"/>
    <property type="molecule type" value="Genomic_DNA"/>
</dbReference>
<name>A0ABR4XPE5_9LACO</name>